<name>L8GLM2_ACACF</name>
<dbReference type="EMBL" id="KB008073">
    <property type="protein sequence ID" value="ELR13937.1"/>
    <property type="molecule type" value="Genomic_DNA"/>
</dbReference>
<accession>L8GLM2</accession>
<dbReference type="Proteomes" id="UP000011083">
    <property type="component" value="Unassembled WGS sequence"/>
</dbReference>
<sequence length="447" mass="48760">MKRLARTSTAGAIAPSALHTVGRHSVSPASRHLLLQSHGSSSIGPMGQMTSRGFRATPSTNNDIREALNAAFSFRPTPQSLEASTLLAKNNEVPAEIDFDLHLPLLKSALSQHKKADVIRLMQDLARANAPARAFILQRVERYTKQMEEQMTQAQQKAASSSNAAKISANAKNIDVQQPPSDKEAKEGSPAPSDKMSLQEAVLHGQLSARELEGVLRDLHRDITLSPADEQQIKDEARALWEAGTAAVLAVDQSLPKHFTAMVIDAFPWADLLLADEVTKLVIESPVSKAAARIRATEVLARQENIKKNMSWISRLILPSIAPSKIKKGQTPHVYDAALDAYIHNDFDKLLSTPSGEKLTEATFRHVVQKFEDAPENIARTIAATLHDTFVGHFIARTMASGIDYYSPKSFAKKLLTPMKPLNPYFAQRKRELDSTASASASASASA</sequence>
<keyword evidence="1" id="KW-0175">Coiled coil</keyword>
<gene>
    <name evidence="3" type="ORF">ACA1_364650</name>
</gene>
<evidence type="ECO:0000256" key="2">
    <source>
        <dbReference type="SAM" id="MobiDB-lite"/>
    </source>
</evidence>
<dbReference type="RefSeq" id="XP_004335950.1">
    <property type="nucleotide sequence ID" value="XM_004335902.1"/>
</dbReference>
<dbReference type="VEuPathDB" id="AmoebaDB:ACA1_364650"/>
<dbReference type="GeneID" id="14914671"/>
<evidence type="ECO:0000313" key="3">
    <source>
        <dbReference type="EMBL" id="ELR13937.1"/>
    </source>
</evidence>
<organism evidence="3 4">
    <name type="scientific">Acanthamoeba castellanii (strain ATCC 30010 / Neff)</name>
    <dbReference type="NCBI Taxonomy" id="1257118"/>
    <lineage>
        <taxon>Eukaryota</taxon>
        <taxon>Amoebozoa</taxon>
        <taxon>Discosea</taxon>
        <taxon>Longamoebia</taxon>
        <taxon>Centramoebida</taxon>
        <taxon>Acanthamoebidae</taxon>
        <taxon>Acanthamoeba</taxon>
    </lineage>
</organism>
<evidence type="ECO:0000313" key="4">
    <source>
        <dbReference type="Proteomes" id="UP000011083"/>
    </source>
</evidence>
<dbReference type="AlphaFoldDB" id="L8GLM2"/>
<evidence type="ECO:0000256" key="1">
    <source>
        <dbReference type="SAM" id="Coils"/>
    </source>
</evidence>
<protein>
    <submittedName>
        <fullName evidence="3">Uncharacterized protein</fullName>
    </submittedName>
</protein>
<feature type="region of interest" description="Disordered" evidence="2">
    <location>
        <begin position="171"/>
        <end position="196"/>
    </location>
</feature>
<feature type="coiled-coil region" evidence="1">
    <location>
        <begin position="137"/>
        <end position="164"/>
    </location>
</feature>
<reference evidence="3 4" key="1">
    <citation type="journal article" date="2013" name="Genome Biol.">
        <title>Genome of Acanthamoeba castellanii highlights extensive lateral gene transfer and early evolution of tyrosine kinase signaling.</title>
        <authorList>
            <person name="Clarke M."/>
            <person name="Lohan A.J."/>
            <person name="Liu B."/>
            <person name="Lagkouvardos I."/>
            <person name="Roy S."/>
            <person name="Zafar N."/>
            <person name="Bertelli C."/>
            <person name="Schilde C."/>
            <person name="Kianianmomeni A."/>
            <person name="Burglin T.R."/>
            <person name="Frech C."/>
            <person name="Turcotte B."/>
            <person name="Kopec K.O."/>
            <person name="Synnott J.M."/>
            <person name="Choo C."/>
            <person name="Paponov I."/>
            <person name="Finkler A."/>
            <person name="Soon Heng Tan C."/>
            <person name="Hutchins A.P."/>
            <person name="Weinmeier T."/>
            <person name="Rattei T."/>
            <person name="Chu J.S."/>
            <person name="Gimenez G."/>
            <person name="Irimia M."/>
            <person name="Rigden D.J."/>
            <person name="Fitzpatrick D.A."/>
            <person name="Lorenzo-Morales J."/>
            <person name="Bateman A."/>
            <person name="Chiu C.H."/>
            <person name="Tang P."/>
            <person name="Hegemann P."/>
            <person name="Fromm H."/>
            <person name="Raoult D."/>
            <person name="Greub G."/>
            <person name="Miranda-Saavedra D."/>
            <person name="Chen N."/>
            <person name="Nash P."/>
            <person name="Ginger M.L."/>
            <person name="Horn M."/>
            <person name="Schaap P."/>
            <person name="Caler L."/>
            <person name="Loftus B."/>
        </authorList>
    </citation>
    <scope>NUCLEOTIDE SEQUENCE [LARGE SCALE GENOMIC DNA]</scope>
    <source>
        <strain evidence="3 4">Neff</strain>
    </source>
</reference>
<dbReference type="KEGG" id="acan:ACA1_364650"/>
<keyword evidence="4" id="KW-1185">Reference proteome</keyword>
<proteinExistence type="predicted"/>